<dbReference type="InterPro" id="IPR006674">
    <property type="entry name" value="HD_domain"/>
</dbReference>
<feature type="domain" description="HD" evidence="1">
    <location>
        <begin position="17"/>
        <end position="105"/>
    </location>
</feature>
<dbReference type="Gene3D" id="1.10.3210.10">
    <property type="entry name" value="Hypothetical protein af1432"/>
    <property type="match status" value="1"/>
</dbReference>
<gene>
    <name evidence="2" type="ORF">CCASEI_04030</name>
</gene>
<dbReference type="Pfam" id="PF01966">
    <property type="entry name" value="HD"/>
    <property type="match status" value="1"/>
</dbReference>
<evidence type="ECO:0000313" key="3">
    <source>
        <dbReference type="Proteomes" id="UP000019226"/>
    </source>
</evidence>
<name>A0ABM5PNA5_9CORY</name>
<dbReference type="EMBL" id="CP004350">
    <property type="protein sequence ID" value="AHI19384.1"/>
    <property type="molecule type" value="Genomic_DNA"/>
</dbReference>
<protein>
    <submittedName>
        <fullName evidence="2">HD domain-containing protein</fullName>
    </submittedName>
</protein>
<evidence type="ECO:0000259" key="1">
    <source>
        <dbReference type="Pfam" id="PF01966"/>
    </source>
</evidence>
<keyword evidence="3" id="KW-1185">Reference proteome</keyword>
<sequence length="162" mass="18550">MSDRHKDFIGIDDRRLLHVREVGRVCAELADSLFGWPESKSREMFILGFIHDVGYEYSSDQQQHEEIGGTILKPMGFKYAQEVYCHGNPEVTEMTHELLILNIADMSVNGSGQRVSFDQRLQDIENRYGVESSQYQNAVALTSKIESELERLGKTIPDLQLR</sequence>
<dbReference type="Proteomes" id="UP000019226">
    <property type="component" value="Chromosome"/>
</dbReference>
<dbReference type="GeneID" id="82876978"/>
<accession>A0ABM5PNA5</accession>
<dbReference type="SUPFAM" id="SSF109604">
    <property type="entry name" value="HD-domain/PDEase-like"/>
    <property type="match status" value="1"/>
</dbReference>
<reference evidence="3" key="1">
    <citation type="submission" date="2013-02" db="EMBL/GenBank/DDBJ databases">
        <title>The complete genome sequence of Corynebacterium casei LMG S-19264 (=DSM 44701).</title>
        <authorList>
            <person name="Ruckert C."/>
            <person name="Albersmeier A."/>
            <person name="Kalinowski J."/>
        </authorList>
    </citation>
    <scope>NUCLEOTIDE SEQUENCE [LARGE SCALE GENOMIC DNA]</scope>
    <source>
        <strain evidence="3">LMG S-19264</strain>
    </source>
</reference>
<organism evidence="2 3">
    <name type="scientific">Corynebacterium casei LMG S-19264</name>
    <dbReference type="NCBI Taxonomy" id="1285583"/>
    <lineage>
        <taxon>Bacteria</taxon>
        <taxon>Bacillati</taxon>
        <taxon>Actinomycetota</taxon>
        <taxon>Actinomycetes</taxon>
        <taxon>Mycobacteriales</taxon>
        <taxon>Corynebacteriaceae</taxon>
        <taxon>Corynebacterium</taxon>
    </lineage>
</organism>
<proteinExistence type="predicted"/>
<evidence type="ECO:0000313" key="2">
    <source>
        <dbReference type="EMBL" id="AHI19384.1"/>
    </source>
</evidence>
<dbReference type="RefSeq" id="WP_006821309.1">
    <property type="nucleotide sequence ID" value="NZ_CP004350.1"/>
</dbReference>